<evidence type="ECO:0008006" key="7">
    <source>
        <dbReference type="Google" id="ProtNLM"/>
    </source>
</evidence>
<dbReference type="Pfam" id="PF00561">
    <property type="entry name" value="Abhydrolase_1"/>
    <property type="match status" value="1"/>
</dbReference>
<evidence type="ECO:0000259" key="3">
    <source>
        <dbReference type="Pfam" id="PF00561"/>
    </source>
</evidence>
<gene>
    <name evidence="5" type="ORF">Q9L58_010738</name>
</gene>
<dbReference type="Pfam" id="PF25137">
    <property type="entry name" value="ADH_Fe_C"/>
    <property type="match status" value="1"/>
</dbReference>
<feature type="non-terminal residue" evidence="5">
    <location>
        <position position="1"/>
    </location>
</feature>
<dbReference type="InterPro" id="IPR039697">
    <property type="entry name" value="Alcohol_dehydrogenase_Fe"/>
</dbReference>
<dbReference type="SUPFAM" id="SSF56796">
    <property type="entry name" value="Dehydroquinate synthase-like"/>
    <property type="match status" value="1"/>
</dbReference>
<dbReference type="InterPro" id="IPR000073">
    <property type="entry name" value="AB_hydrolase_1"/>
</dbReference>
<feature type="domain" description="Fe-containing alcohol dehydrogenase-like C-terminal" evidence="4">
    <location>
        <begin position="158"/>
        <end position="315"/>
    </location>
</feature>
<proteinExistence type="predicted"/>
<dbReference type="SUPFAM" id="SSF53474">
    <property type="entry name" value="alpha/beta-Hydrolases"/>
    <property type="match status" value="1"/>
</dbReference>
<feature type="domain" description="Alcohol dehydrogenase iron-type/glycerol dehydrogenase GldA" evidence="2">
    <location>
        <begin position="2"/>
        <end position="110"/>
    </location>
</feature>
<dbReference type="Pfam" id="PF00465">
    <property type="entry name" value="Fe-ADH"/>
    <property type="match status" value="1"/>
</dbReference>
<evidence type="ECO:0000259" key="4">
    <source>
        <dbReference type="Pfam" id="PF25137"/>
    </source>
</evidence>
<reference evidence="5 6" key="1">
    <citation type="submission" date="2024-02" db="EMBL/GenBank/DDBJ databases">
        <title>Discinaceae phylogenomics.</title>
        <authorList>
            <person name="Dirks A.C."/>
            <person name="James T.Y."/>
        </authorList>
    </citation>
    <scope>NUCLEOTIDE SEQUENCE [LARGE SCALE GENOMIC DNA]</scope>
    <source>
        <strain evidence="5 6">ACD0624</strain>
    </source>
</reference>
<dbReference type="InterPro" id="IPR056798">
    <property type="entry name" value="ADH_Fe_C"/>
</dbReference>
<sequence>APDPSLALCDDATEKLSRHALPDCIIALGGGSNIDLAKVLSLTLVGRAPSLSYVGVPVLPHDPLPLIAIPTTAGTASEITPGAILVAKNGGAKVAIMDNKLRAFIAVVDPNLTLTCPPRVTADAGIDALTHAIESFMTQDSNHFDCEGQVDPGYSGRNSLTRMFAKTSIELCFEHLVTAYLQPDNLVARSGMALASLYAGMSYGNAGLNAVHALAYGVSALTHETHGTTNAVMLPYVMADLVHERCEDLCEIARMAGVYQSAEINESGALSAARYVKELIASIGLADNLEKLGVKREEAEEIALAGYEIQRLTKAYPGADARSRYSSIVSAAYDGLQCGIEIQDLRIRYQIHGNINSNKDNVILFPTWFAGTHSAVAWLIGRGKALGTDRFCVVVIDALGNGESSSPSNHSALIKDGEPVLISLYDEVRAQHSLVEELAIRQLHAVVGRSMGAQAVFQWLCLYPGMVKMGVAFCGAPKTPAQTKLVLRALDTVLRQGLSDNHLVQALTTAAQVYAPWTLSYAFCDSINSVEESKDAEAWTNTHISSNFAKFHPADLLSLVRTWYNADISLNPVFACDLARALKAIKSPVL</sequence>
<dbReference type="Proteomes" id="UP001447188">
    <property type="component" value="Unassembled WGS sequence"/>
</dbReference>
<keyword evidence="6" id="KW-1185">Reference proteome</keyword>
<dbReference type="Gene3D" id="3.40.50.1820">
    <property type="entry name" value="alpha/beta hydrolase"/>
    <property type="match status" value="1"/>
</dbReference>
<dbReference type="InterPro" id="IPR029058">
    <property type="entry name" value="AB_hydrolase_fold"/>
</dbReference>
<dbReference type="PANTHER" id="PTHR11496">
    <property type="entry name" value="ALCOHOL DEHYDROGENASE"/>
    <property type="match status" value="1"/>
</dbReference>
<dbReference type="Gene3D" id="3.40.50.1970">
    <property type="match status" value="1"/>
</dbReference>
<name>A0ABR3G3P7_9PEZI</name>
<evidence type="ECO:0000313" key="6">
    <source>
        <dbReference type="Proteomes" id="UP001447188"/>
    </source>
</evidence>
<dbReference type="Gene3D" id="1.20.1090.10">
    <property type="entry name" value="Dehydroquinate synthase-like - alpha domain"/>
    <property type="match status" value="1"/>
</dbReference>
<feature type="non-terminal residue" evidence="5">
    <location>
        <position position="590"/>
    </location>
</feature>
<organism evidence="5 6">
    <name type="scientific">Discina gigas</name>
    <dbReference type="NCBI Taxonomy" id="1032678"/>
    <lineage>
        <taxon>Eukaryota</taxon>
        <taxon>Fungi</taxon>
        <taxon>Dikarya</taxon>
        <taxon>Ascomycota</taxon>
        <taxon>Pezizomycotina</taxon>
        <taxon>Pezizomycetes</taxon>
        <taxon>Pezizales</taxon>
        <taxon>Discinaceae</taxon>
        <taxon>Discina</taxon>
    </lineage>
</organism>
<evidence type="ECO:0000313" key="5">
    <source>
        <dbReference type="EMBL" id="KAL0630415.1"/>
    </source>
</evidence>
<protein>
    <recommendedName>
        <fullName evidence="7">Alcohol dehydrogenase</fullName>
    </recommendedName>
</protein>
<keyword evidence="1" id="KW-0560">Oxidoreductase</keyword>
<comment type="caution">
    <text evidence="5">The sequence shown here is derived from an EMBL/GenBank/DDBJ whole genome shotgun (WGS) entry which is preliminary data.</text>
</comment>
<dbReference type="InterPro" id="IPR001670">
    <property type="entry name" value="ADH_Fe/GldA"/>
</dbReference>
<dbReference type="PANTHER" id="PTHR11496:SF83">
    <property type="entry name" value="HYDROXYACID-OXOACID TRANSHYDROGENASE, MITOCHONDRIAL"/>
    <property type="match status" value="1"/>
</dbReference>
<accession>A0ABR3G3P7</accession>
<dbReference type="EMBL" id="JBBBZM010000688">
    <property type="protein sequence ID" value="KAL0630415.1"/>
    <property type="molecule type" value="Genomic_DNA"/>
</dbReference>
<feature type="domain" description="AB hydrolase-1" evidence="3">
    <location>
        <begin position="362"/>
        <end position="491"/>
    </location>
</feature>
<evidence type="ECO:0000259" key="2">
    <source>
        <dbReference type="Pfam" id="PF00465"/>
    </source>
</evidence>
<evidence type="ECO:0000256" key="1">
    <source>
        <dbReference type="ARBA" id="ARBA00023002"/>
    </source>
</evidence>